<evidence type="ECO:0000256" key="1">
    <source>
        <dbReference type="ARBA" id="ARBA00001917"/>
    </source>
</evidence>
<dbReference type="EMBL" id="VVIQ01000006">
    <property type="protein sequence ID" value="MUL28123.1"/>
    <property type="molecule type" value="Genomic_DNA"/>
</dbReference>
<evidence type="ECO:0000313" key="6">
    <source>
        <dbReference type="EMBL" id="MUL28123.1"/>
    </source>
</evidence>
<dbReference type="PANTHER" id="PTHR10578">
    <property type="entry name" value="S -2-HYDROXY-ACID OXIDASE-RELATED"/>
    <property type="match status" value="1"/>
</dbReference>
<dbReference type="InterPro" id="IPR000262">
    <property type="entry name" value="FMN-dep_DH"/>
</dbReference>
<comment type="caution">
    <text evidence="6">The sequence shown here is derived from an EMBL/GenBank/DDBJ whole genome shotgun (WGS) entry which is preliminary data.</text>
</comment>
<keyword evidence="3" id="KW-0288">FMN</keyword>
<keyword evidence="7" id="KW-1185">Reference proteome</keyword>
<keyword evidence="2" id="KW-0285">Flavoprotein</keyword>
<dbReference type="AlphaFoldDB" id="A0A7C9HEC1"/>
<dbReference type="SUPFAM" id="SSF51395">
    <property type="entry name" value="FMN-linked oxidoreductases"/>
    <property type="match status" value="1"/>
</dbReference>
<keyword evidence="4" id="KW-0560">Oxidoreductase</keyword>
<evidence type="ECO:0000256" key="3">
    <source>
        <dbReference type="ARBA" id="ARBA00022643"/>
    </source>
</evidence>
<dbReference type="RefSeq" id="WP_155716092.1">
    <property type="nucleotide sequence ID" value="NZ_VVIQ01000006.1"/>
</dbReference>
<dbReference type="Pfam" id="PF01070">
    <property type="entry name" value="FMN_dh"/>
    <property type="match status" value="2"/>
</dbReference>
<dbReference type="GO" id="GO:0016491">
    <property type="term" value="F:oxidoreductase activity"/>
    <property type="evidence" value="ECO:0007669"/>
    <property type="project" value="UniProtKB-KW"/>
</dbReference>
<proteinExistence type="predicted"/>
<evidence type="ECO:0000259" key="5">
    <source>
        <dbReference type="PROSITE" id="PS51349"/>
    </source>
</evidence>
<protein>
    <submittedName>
        <fullName evidence="6">FMN-dependent dehydrogenase</fullName>
    </submittedName>
</protein>
<dbReference type="PANTHER" id="PTHR10578:SF107">
    <property type="entry name" value="2-HYDROXYACID OXIDASE 1"/>
    <property type="match status" value="1"/>
</dbReference>
<dbReference type="InterPro" id="IPR013785">
    <property type="entry name" value="Aldolase_TIM"/>
</dbReference>
<organism evidence="6 7">
    <name type="scientific">Prevotella vespertina</name>
    <dbReference type="NCBI Taxonomy" id="2608404"/>
    <lineage>
        <taxon>Bacteria</taxon>
        <taxon>Pseudomonadati</taxon>
        <taxon>Bacteroidota</taxon>
        <taxon>Bacteroidia</taxon>
        <taxon>Bacteroidales</taxon>
        <taxon>Prevotellaceae</taxon>
        <taxon>Prevotella</taxon>
    </lineage>
</organism>
<dbReference type="Gene3D" id="3.20.20.70">
    <property type="entry name" value="Aldolase class I"/>
    <property type="match status" value="1"/>
</dbReference>
<dbReference type="Proteomes" id="UP000482295">
    <property type="component" value="Unassembled WGS sequence"/>
</dbReference>
<reference evidence="6 7" key="1">
    <citation type="submission" date="2019-09" db="EMBL/GenBank/DDBJ databases">
        <title>Prevotella A2879 sp. nov., isolated from an abscess of a patient.</title>
        <authorList>
            <person name="Buhl M."/>
            <person name="Oberhettinger P."/>
        </authorList>
    </citation>
    <scope>NUCLEOTIDE SEQUENCE [LARGE SCALE GENOMIC DNA]</scope>
    <source>
        <strain evidence="6 7">A2879</strain>
    </source>
</reference>
<feature type="domain" description="FMN hydroxy acid dehydrogenase" evidence="5">
    <location>
        <begin position="44"/>
        <end position="316"/>
    </location>
</feature>
<evidence type="ECO:0000313" key="7">
    <source>
        <dbReference type="Proteomes" id="UP000482295"/>
    </source>
</evidence>
<evidence type="ECO:0000256" key="2">
    <source>
        <dbReference type="ARBA" id="ARBA00022630"/>
    </source>
</evidence>
<name>A0A7C9HEC1_9BACT</name>
<gene>
    <name evidence="6" type="ORF">F0475_07385</name>
</gene>
<sequence length="316" mass="34078">MDNNIKSPWPGPAGMIPVTSGRADDANVYNRSYLDSIHVEMRVIDAVEPSLKTIIFGVEFDSPIMMPAFSHLNKVLKNGKKPMLEYAKAARDLRTVNWVGMEPDEEYAEIAAEGARTIRIIKPFADHGMILEQIRFAIEHGAIAVGVDIDHVPGTNGRYDIVDGLPLGPVLLSDLKEYVKTAGNTPFIAKGVLSVQDALKCKDAGCAGIVISHHHGRIPFGVAPLMVLPKIKVALAGSGISLFVDCGIDTGYDAYKALALGADAVSVGRGILKPLLQEGAEGVKETVGKMNEQLSELMMYTCVKDTRSFDASVLYL</sequence>
<dbReference type="InterPro" id="IPR037396">
    <property type="entry name" value="FMN_HAD"/>
</dbReference>
<dbReference type="PROSITE" id="PS51349">
    <property type="entry name" value="FMN_HYDROXY_ACID_DH_2"/>
    <property type="match status" value="1"/>
</dbReference>
<evidence type="ECO:0000256" key="4">
    <source>
        <dbReference type="ARBA" id="ARBA00023002"/>
    </source>
</evidence>
<accession>A0A7C9HEC1</accession>
<comment type="cofactor">
    <cofactor evidence="1">
        <name>FMN</name>
        <dbReference type="ChEBI" id="CHEBI:58210"/>
    </cofactor>
</comment>